<proteinExistence type="inferred from homology"/>
<dbReference type="InterPro" id="IPR027417">
    <property type="entry name" value="P-loop_NTPase"/>
</dbReference>
<keyword evidence="6 8" id="KW-0342">GTP-binding</keyword>
<evidence type="ECO:0000256" key="10">
    <source>
        <dbReference type="RuleBase" id="RU004481"/>
    </source>
</evidence>
<dbReference type="CDD" id="cd01894">
    <property type="entry name" value="EngA1"/>
    <property type="match status" value="1"/>
</dbReference>
<feature type="domain" description="EngA-type G" evidence="11">
    <location>
        <begin position="3"/>
        <end position="172"/>
    </location>
</feature>
<organism evidence="12 13">
    <name type="scientific">Luteimonas lutimaris</name>
    <dbReference type="NCBI Taxonomy" id="698645"/>
    <lineage>
        <taxon>Bacteria</taxon>
        <taxon>Pseudomonadati</taxon>
        <taxon>Pseudomonadota</taxon>
        <taxon>Gammaproteobacteria</taxon>
        <taxon>Lysobacterales</taxon>
        <taxon>Lysobacteraceae</taxon>
        <taxon>Luteimonas</taxon>
    </lineage>
</organism>
<dbReference type="NCBIfam" id="TIGR00231">
    <property type="entry name" value="small_GTP"/>
    <property type="match status" value="2"/>
</dbReference>
<dbReference type="HAMAP" id="MF_00195">
    <property type="entry name" value="GTPase_Der"/>
    <property type="match status" value="1"/>
</dbReference>
<dbReference type="PROSITE" id="PS51712">
    <property type="entry name" value="G_ENGA"/>
    <property type="match status" value="2"/>
</dbReference>
<feature type="binding site" evidence="8">
    <location>
        <begin position="9"/>
        <end position="16"/>
    </location>
    <ligand>
        <name>GTP</name>
        <dbReference type="ChEBI" id="CHEBI:37565"/>
        <label>1</label>
    </ligand>
</feature>
<evidence type="ECO:0000259" key="11">
    <source>
        <dbReference type="PROSITE" id="PS51712"/>
    </source>
</evidence>
<dbReference type="InterPro" id="IPR015946">
    <property type="entry name" value="KH_dom-like_a/b"/>
</dbReference>
<evidence type="ECO:0000313" key="12">
    <source>
        <dbReference type="EMBL" id="GAA3918770.1"/>
    </source>
</evidence>
<evidence type="ECO:0000256" key="6">
    <source>
        <dbReference type="ARBA" id="ARBA00023134"/>
    </source>
</evidence>
<dbReference type="PRINTS" id="PR00326">
    <property type="entry name" value="GTP1OBG"/>
</dbReference>
<dbReference type="Gene3D" id="3.40.50.300">
    <property type="entry name" value="P-loop containing nucleotide triphosphate hydrolases"/>
    <property type="match status" value="2"/>
</dbReference>
<dbReference type="Pfam" id="PF14714">
    <property type="entry name" value="KH_dom-like"/>
    <property type="match status" value="1"/>
</dbReference>
<feature type="domain" description="EngA-type G" evidence="11">
    <location>
        <begin position="184"/>
        <end position="357"/>
    </location>
</feature>
<evidence type="ECO:0000256" key="8">
    <source>
        <dbReference type="HAMAP-Rule" id="MF_00195"/>
    </source>
</evidence>
<dbReference type="PANTHER" id="PTHR43834">
    <property type="entry name" value="GTPASE DER"/>
    <property type="match status" value="1"/>
</dbReference>
<keyword evidence="3 8" id="KW-0690">Ribosome biogenesis</keyword>
<dbReference type="PANTHER" id="PTHR43834:SF6">
    <property type="entry name" value="GTPASE DER"/>
    <property type="match status" value="1"/>
</dbReference>
<feature type="binding site" evidence="8">
    <location>
        <begin position="190"/>
        <end position="197"/>
    </location>
    <ligand>
        <name>GTP</name>
        <dbReference type="ChEBI" id="CHEBI:37565"/>
        <label>2</label>
    </ligand>
</feature>
<comment type="subunit">
    <text evidence="8">Associates with the 50S ribosomal subunit.</text>
</comment>
<feature type="binding site" evidence="8">
    <location>
        <begin position="237"/>
        <end position="241"/>
    </location>
    <ligand>
        <name>GTP</name>
        <dbReference type="ChEBI" id="CHEBI:37565"/>
        <label>2</label>
    </ligand>
</feature>
<feature type="binding site" evidence="8">
    <location>
        <begin position="302"/>
        <end position="305"/>
    </location>
    <ligand>
        <name>GTP</name>
        <dbReference type="ChEBI" id="CHEBI:37565"/>
        <label>2</label>
    </ligand>
</feature>
<dbReference type="InterPro" id="IPR016484">
    <property type="entry name" value="GTPase_Der"/>
</dbReference>
<evidence type="ECO:0000256" key="5">
    <source>
        <dbReference type="ARBA" id="ARBA00022741"/>
    </source>
</evidence>
<feature type="binding site" evidence="8">
    <location>
        <begin position="124"/>
        <end position="127"/>
    </location>
    <ligand>
        <name>GTP</name>
        <dbReference type="ChEBI" id="CHEBI:37565"/>
        <label>1</label>
    </ligand>
</feature>
<accession>A0ABP7MBE3</accession>
<evidence type="ECO:0000256" key="3">
    <source>
        <dbReference type="ARBA" id="ARBA00022517"/>
    </source>
</evidence>
<keyword evidence="5 8" id="KW-0547">Nucleotide-binding</keyword>
<dbReference type="NCBIfam" id="TIGR03594">
    <property type="entry name" value="GTPase_EngA"/>
    <property type="match status" value="1"/>
</dbReference>
<comment type="caution">
    <text evidence="12">The sequence shown here is derived from an EMBL/GenBank/DDBJ whole genome shotgun (WGS) entry which is preliminary data.</text>
</comment>
<dbReference type="InterPro" id="IPR003593">
    <property type="entry name" value="AAA+_ATPase"/>
</dbReference>
<dbReference type="RefSeq" id="WP_344758900.1">
    <property type="nucleotide sequence ID" value="NZ_BAAAZU010000004.1"/>
</dbReference>
<dbReference type="SUPFAM" id="SSF52540">
    <property type="entry name" value="P-loop containing nucleoside triphosphate hydrolases"/>
    <property type="match status" value="2"/>
</dbReference>
<evidence type="ECO:0000256" key="4">
    <source>
        <dbReference type="ARBA" id="ARBA00022737"/>
    </source>
</evidence>
<name>A0ABP7MBE3_9GAMM</name>
<keyword evidence="13" id="KW-1185">Reference proteome</keyword>
<evidence type="ECO:0000313" key="13">
    <source>
        <dbReference type="Proteomes" id="UP001501727"/>
    </source>
</evidence>
<dbReference type="Pfam" id="PF01926">
    <property type="entry name" value="MMR_HSR1"/>
    <property type="match status" value="2"/>
</dbReference>
<comment type="function">
    <text evidence="8 10">GTPase that plays an essential role in the late steps of ribosome biogenesis.</text>
</comment>
<dbReference type="CDD" id="cd01895">
    <property type="entry name" value="EngA2"/>
    <property type="match status" value="1"/>
</dbReference>
<evidence type="ECO:0000256" key="7">
    <source>
        <dbReference type="ARBA" id="ARBA00032345"/>
    </source>
</evidence>
<dbReference type="Gene3D" id="3.30.300.20">
    <property type="match status" value="1"/>
</dbReference>
<dbReference type="EMBL" id="BAAAZU010000004">
    <property type="protein sequence ID" value="GAA3918770.1"/>
    <property type="molecule type" value="Genomic_DNA"/>
</dbReference>
<dbReference type="InterPro" id="IPR031166">
    <property type="entry name" value="G_ENGA"/>
</dbReference>
<evidence type="ECO:0000256" key="1">
    <source>
        <dbReference type="ARBA" id="ARBA00008279"/>
    </source>
</evidence>
<dbReference type="PIRSF" id="PIRSF006485">
    <property type="entry name" value="GTP-binding_EngA"/>
    <property type="match status" value="1"/>
</dbReference>
<dbReference type="SMART" id="SM00382">
    <property type="entry name" value="AAA"/>
    <property type="match status" value="2"/>
</dbReference>
<gene>
    <name evidence="8 12" type="primary">der</name>
    <name evidence="12" type="ORF">GCM10022229_10450</name>
</gene>
<comment type="similarity">
    <text evidence="1 8 9 10">Belongs to the TRAFAC class TrmE-Era-EngA-EngB-Septin-like GTPase superfamily. EngA (Der) GTPase family.</text>
</comment>
<dbReference type="InterPro" id="IPR032859">
    <property type="entry name" value="KH_dom-like"/>
</dbReference>
<sequence length="471" mass="51892">MLPLVALVGRPNVGKSTLFNALTRTRDALVHDEPGVTRDRNYGICRLAEDRPFVLVDTGGIAGENTHLESGNLAGATARQARAGAEEADLVLFVVDGREGPSALDDDLLRWLRKAGTPTFLVVNKIDGIDARAALAEFSRYGFSDVFAVSSAHRQGIDPLLEKVLGRLPADGDAAVPDDDPERVRVAFVGRPNVGKSTLVNRILGEERMIASDVAGTTRDSIAVDLERDGRKYRLVDTAGIRRKSKVEEAVETFSIIKTLQAIEQCQVAVVMIDASEGVTDQDASVLGAVLDAGRALVVAVNKWDGLSDYQRSQVEALLSRKLAFVEWAEAVRISARHGSGLRELFRAIHRAHASAMHQFGTAEVTRALEIAYEANPPPVVRGHAAKLRFAHPGGENPPTFVVHGTRLRTLSDSYRRYLENFFRKRFKLVGTPVRFVFKEGDNPYKDRKNVLTDRQVARKKRLIRHVKRNK</sequence>
<dbReference type="InterPro" id="IPR006073">
    <property type="entry name" value="GTP-bd"/>
</dbReference>
<evidence type="ECO:0000256" key="2">
    <source>
        <dbReference type="ARBA" id="ARBA00020953"/>
    </source>
</evidence>
<keyword evidence="4 10" id="KW-0677">Repeat</keyword>
<feature type="binding site" evidence="8">
    <location>
        <begin position="57"/>
        <end position="61"/>
    </location>
    <ligand>
        <name>GTP</name>
        <dbReference type="ChEBI" id="CHEBI:37565"/>
        <label>1</label>
    </ligand>
</feature>
<evidence type="ECO:0000256" key="9">
    <source>
        <dbReference type="PROSITE-ProRule" id="PRU01049"/>
    </source>
</evidence>
<dbReference type="InterPro" id="IPR005225">
    <property type="entry name" value="Small_GTP-bd"/>
</dbReference>
<dbReference type="Proteomes" id="UP001501727">
    <property type="component" value="Unassembled WGS sequence"/>
</dbReference>
<reference evidence="13" key="1">
    <citation type="journal article" date="2019" name="Int. J. Syst. Evol. Microbiol.">
        <title>The Global Catalogue of Microorganisms (GCM) 10K type strain sequencing project: providing services to taxonomists for standard genome sequencing and annotation.</title>
        <authorList>
            <consortium name="The Broad Institute Genomics Platform"/>
            <consortium name="The Broad Institute Genome Sequencing Center for Infectious Disease"/>
            <person name="Wu L."/>
            <person name="Ma J."/>
        </authorList>
    </citation>
    <scope>NUCLEOTIDE SEQUENCE [LARGE SCALE GENOMIC DNA]</scope>
    <source>
        <strain evidence="13">JCM 16916</strain>
    </source>
</reference>
<protein>
    <recommendedName>
        <fullName evidence="2 8">GTPase Der</fullName>
    </recommendedName>
    <alternativeName>
        <fullName evidence="7 8">GTP-binding protein EngA</fullName>
    </alternativeName>
</protein>